<dbReference type="InterPro" id="IPR032867">
    <property type="entry name" value="DYW_dom"/>
</dbReference>
<reference evidence="8 9" key="4">
    <citation type="submission" date="2025-04" db="UniProtKB">
        <authorList>
            <consortium name="RefSeq"/>
        </authorList>
    </citation>
    <scope>IDENTIFICATION</scope>
    <source>
        <tissue evidence="8 9">Leaf</tissue>
    </source>
</reference>
<dbReference type="FunFam" id="1.25.40.10:FF:000073">
    <property type="entry name" value="Pentatricopeptide repeat-containing protein chloroplastic"/>
    <property type="match status" value="2"/>
</dbReference>
<evidence type="ECO:0000256" key="3">
    <source>
        <dbReference type="PROSITE-ProRule" id="PRU00708"/>
    </source>
</evidence>
<evidence type="ECO:0000313" key="5">
    <source>
        <dbReference type="EMBL" id="OWM75105.1"/>
    </source>
</evidence>
<dbReference type="PANTHER" id="PTHR24015">
    <property type="entry name" value="OS07G0578800 PROTEIN-RELATED"/>
    <property type="match status" value="1"/>
</dbReference>
<reference evidence="6" key="1">
    <citation type="journal article" date="2017" name="Plant J.">
        <title>The pomegranate (Punica granatum L.) genome and the genomics of punicalagin biosynthesis.</title>
        <authorList>
            <person name="Qin G."/>
            <person name="Xu C."/>
            <person name="Ming R."/>
            <person name="Tang H."/>
            <person name="Guyot R."/>
            <person name="Kramer E.M."/>
            <person name="Hu Y."/>
            <person name="Yi X."/>
            <person name="Qi Y."/>
            <person name="Xu X."/>
            <person name="Gao Z."/>
            <person name="Pan H."/>
            <person name="Jian J."/>
            <person name="Tian Y."/>
            <person name="Yue Z."/>
            <person name="Xu Y."/>
        </authorList>
    </citation>
    <scope>NUCLEOTIDE SEQUENCE [LARGE SCALE GENOMIC DNA]</scope>
    <source>
        <strain evidence="6">cv. Dabenzi</strain>
    </source>
</reference>
<organism evidence="5 6">
    <name type="scientific">Punica granatum</name>
    <name type="common">Pomegranate</name>
    <dbReference type="NCBI Taxonomy" id="22663"/>
    <lineage>
        <taxon>Eukaryota</taxon>
        <taxon>Viridiplantae</taxon>
        <taxon>Streptophyta</taxon>
        <taxon>Embryophyta</taxon>
        <taxon>Tracheophyta</taxon>
        <taxon>Spermatophyta</taxon>
        <taxon>Magnoliopsida</taxon>
        <taxon>eudicotyledons</taxon>
        <taxon>Gunneridae</taxon>
        <taxon>Pentapetalae</taxon>
        <taxon>rosids</taxon>
        <taxon>malvids</taxon>
        <taxon>Myrtales</taxon>
        <taxon>Lythraceae</taxon>
        <taxon>Punica</taxon>
    </lineage>
</organism>
<dbReference type="OrthoDB" id="607373at2759"/>
<dbReference type="InterPro" id="IPR046848">
    <property type="entry name" value="E_motif"/>
</dbReference>
<feature type="repeat" description="PPR" evidence="3">
    <location>
        <begin position="578"/>
        <end position="612"/>
    </location>
</feature>
<gene>
    <name evidence="8 9 10" type="primary">LOC116208445</name>
    <name evidence="5" type="ORF">CDL15_Pgr017231</name>
</gene>
<proteinExistence type="inferred from homology"/>
<dbReference type="GeneID" id="116208445"/>
<dbReference type="EMBL" id="MTKT01003402">
    <property type="protein sequence ID" value="OWM75105.1"/>
    <property type="molecule type" value="Genomic_DNA"/>
</dbReference>
<dbReference type="InterPro" id="IPR011990">
    <property type="entry name" value="TPR-like_helical_dom_sf"/>
</dbReference>
<evidence type="ECO:0000256" key="1">
    <source>
        <dbReference type="ARBA" id="ARBA00006643"/>
    </source>
</evidence>
<dbReference type="Pfam" id="PF01535">
    <property type="entry name" value="PPR"/>
    <property type="match status" value="7"/>
</dbReference>
<evidence type="ECO:0000256" key="2">
    <source>
        <dbReference type="ARBA" id="ARBA00022737"/>
    </source>
</evidence>
<dbReference type="FunFam" id="1.25.40.10:FF:000031">
    <property type="entry name" value="Pentatricopeptide repeat-containing protein mitochondrial"/>
    <property type="match status" value="1"/>
</dbReference>
<evidence type="ECO:0000313" key="7">
    <source>
        <dbReference type="Proteomes" id="UP000515151"/>
    </source>
</evidence>
<feature type="repeat" description="PPR" evidence="3">
    <location>
        <begin position="715"/>
        <end position="745"/>
    </location>
</feature>
<dbReference type="FunFam" id="1.25.40.10:FF:000285">
    <property type="entry name" value="Pentatricopeptide repeat-containing protein, chloroplastic"/>
    <property type="match status" value="1"/>
</dbReference>
<dbReference type="Pfam" id="PF13041">
    <property type="entry name" value="PPR_2"/>
    <property type="match status" value="3"/>
</dbReference>
<reference evidence="7" key="3">
    <citation type="journal article" date="2020" name="Plant Biotechnol. J.">
        <title>The pomegranate (Punica granatum L.) draft genome dissects genetic divergence between soft- and hard-seeded cultivars.</title>
        <authorList>
            <person name="Luo X."/>
            <person name="Li H."/>
            <person name="Wu Z."/>
            <person name="Yao W."/>
            <person name="Zhao P."/>
            <person name="Cao D."/>
            <person name="Yu H."/>
            <person name="Li K."/>
            <person name="Poudel K."/>
            <person name="Zhao D."/>
            <person name="Zhang F."/>
            <person name="Xia X."/>
            <person name="Chen L."/>
            <person name="Wang Q."/>
            <person name="Jing D."/>
            <person name="Cao S."/>
        </authorList>
    </citation>
    <scope>NUCLEOTIDE SEQUENCE [LARGE SCALE GENOMIC DNA]</scope>
</reference>
<evidence type="ECO:0000313" key="9">
    <source>
        <dbReference type="RefSeq" id="XP_031397758.1"/>
    </source>
</evidence>
<dbReference type="Pfam" id="PF14432">
    <property type="entry name" value="DYW_deaminase"/>
    <property type="match status" value="1"/>
</dbReference>
<dbReference type="InterPro" id="IPR046960">
    <property type="entry name" value="PPR_At4g14850-like_plant"/>
</dbReference>
<feature type="repeat" description="PPR" evidence="3">
    <location>
        <begin position="274"/>
        <end position="304"/>
    </location>
</feature>
<dbReference type="GO" id="GO:0009451">
    <property type="term" value="P:RNA modification"/>
    <property type="evidence" value="ECO:0007669"/>
    <property type="project" value="InterPro"/>
</dbReference>
<dbReference type="AlphaFoldDB" id="A0A218WQM3"/>
<keyword evidence="2" id="KW-0677">Repeat</keyword>
<evidence type="ECO:0000313" key="10">
    <source>
        <dbReference type="RefSeq" id="XP_031397759.1"/>
    </source>
</evidence>
<feature type="repeat" description="PPR" evidence="3">
    <location>
        <begin position="476"/>
        <end position="510"/>
    </location>
</feature>
<dbReference type="RefSeq" id="XP_031397758.1">
    <property type="nucleotide sequence ID" value="XM_031541898.1"/>
</dbReference>
<dbReference type="PROSITE" id="PS51375">
    <property type="entry name" value="PPR"/>
    <property type="match status" value="8"/>
</dbReference>
<dbReference type="PANTHER" id="PTHR24015:SF1903">
    <property type="entry name" value="OS05G0305300 PROTEIN"/>
    <property type="match status" value="1"/>
</dbReference>
<name>A0A218WQM3_PUNGR</name>
<feature type="domain" description="DYW" evidence="4">
    <location>
        <begin position="893"/>
        <end position="985"/>
    </location>
</feature>
<evidence type="ECO:0000313" key="8">
    <source>
        <dbReference type="RefSeq" id="XP_031397757.1"/>
    </source>
</evidence>
<feature type="repeat" description="PPR" evidence="3">
    <location>
        <begin position="71"/>
        <end position="105"/>
    </location>
</feature>
<dbReference type="FunFam" id="1.25.40.10:FF:000366">
    <property type="entry name" value="Pentatricopeptide (PPR) repeat-containing protein"/>
    <property type="match status" value="1"/>
</dbReference>
<dbReference type="NCBIfam" id="TIGR00756">
    <property type="entry name" value="PPR"/>
    <property type="match status" value="8"/>
</dbReference>
<dbReference type="Pfam" id="PF20431">
    <property type="entry name" value="E_motif"/>
    <property type="match status" value="1"/>
</dbReference>
<evidence type="ECO:0000313" key="6">
    <source>
        <dbReference type="Proteomes" id="UP000197138"/>
    </source>
</evidence>
<sequence length="985" mass="110628">MTMAYFSYRAFLRDGFSKITDESLGRALHALCLKGLFYLSTLHTNTLIYFYSRLGRTDLARYLFDRMPDRNQASWNTIISGYVQAGLFTEAFMFFDHHRACSLSPNGFVLASLITGCDRSGRMLEEGAQLHGLAAKIGLTCDVFVGTSILHFYGAYGLISLARKFFDEMPHRNVVSWTSLMVGYLNSGQPSGVVELYRCMRREGVICNENTFATLVSSCSSLENDITGRQVLGHIMKSGLERYTSVANSLISMFGSFGGIREARYIFNHVIERDTISWNAIISANVSNGHYKESLSLFHQMRFSHENLNPTTLSTLLTASGSPDGLKWGKGIQSLLVKSGLSSNICARNTLLSMYSEAGMFEDAELAFHEMPERDLISWNSMIACYVLEGRCLNALELFCEMLFMGREMNYVTFTSALSACSGPKFLIQGKIIHALVILVGLQDSLIINNALITMYGKLQLMSEARRVFQKAPKHDIVTWNALIGGHAENKECEDAMKALKLLREEGLVENYITIVGVLGACLTSNDLMTRGMPIHAHAVVIGFESDNYVQNSLISMYVRCGDHSSGDRIFHAMDARDSITWNAIISASAHHGHSEEALKLFRAMIASGVEKLDNFSFSGGLAAAANLAVLEEGRELHALVTKLGFEADLYVINAMMDMYAKCGEMDCVMNILPKPMERSRMSWNVLISAFARHGCFEEARKAFHEMVELGLKPDHVTFVSLLSACSHGGLVDEGLQYYDSMEKDFEVSPGIEHCVCKVDLLGRSGRFTEAEAFIEKMPVMPTDHIWRSLLSACKVHGNLELGRRAAEQLFVLDPSDDSAYVLYSNICATSRRWEDVESVRRRMGSIRKKPACSWVKLKDSVSSFGMGDKSHPQMEQIQGKLEELKRMIKEAGYVPDTSFALQDTDEEQKEHNLWNHSERLALAYGLMNIPERSTIRVFKNLRVCSDCHSVYKFVSKIVNRRIVLRDAYRFHHFEDGRCSCYDYW</sequence>
<dbReference type="InterPro" id="IPR002885">
    <property type="entry name" value="PPR_rpt"/>
</dbReference>
<accession>A0A218WQM3</accession>
<dbReference type="Gene3D" id="1.25.40.10">
    <property type="entry name" value="Tetratricopeptide repeat domain"/>
    <property type="match status" value="8"/>
</dbReference>
<dbReference type="GO" id="GO:0003723">
    <property type="term" value="F:RNA binding"/>
    <property type="evidence" value="ECO:0007669"/>
    <property type="project" value="InterPro"/>
</dbReference>
<comment type="similarity">
    <text evidence="1">Belongs to the PPR family. PCMP-H subfamily.</text>
</comment>
<keyword evidence="7" id="KW-1185">Reference proteome</keyword>
<dbReference type="FunFam" id="1.25.40.10:FF:000381">
    <property type="entry name" value="Pentatricopeptide repeat-containing protein"/>
    <property type="match status" value="1"/>
</dbReference>
<dbReference type="RefSeq" id="XP_031397757.1">
    <property type="nucleotide sequence ID" value="XM_031541897.1"/>
</dbReference>
<dbReference type="RefSeq" id="XP_031397759.1">
    <property type="nucleotide sequence ID" value="XM_031541899.1"/>
</dbReference>
<dbReference type="Proteomes" id="UP000197138">
    <property type="component" value="Unassembled WGS sequence"/>
</dbReference>
<dbReference type="Proteomes" id="UP000515151">
    <property type="component" value="Chromosome 5"/>
</dbReference>
<reference evidence="5" key="2">
    <citation type="submission" date="2017-06" db="EMBL/GenBank/DDBJ databases">
        <title>The pomegranate genome and the genomics of punicalagin biosynthesis.</title>
        <authorList>
            <person name="Xu C."/>
        </authorList>
    </citation>
    <scope>NUCLEOTIDE SEQUENCE [LARGE SCALE GENOMIC DNA]</scope>
    <source>
        <tissue evidence="5">Fresh leaf</tissue>
    </source>
</reference>
<feature type="repeat" description="PPR" evidence="3">
    <location>
        <begin position="680"/>
        <end position="714"/>
    </location>
</feature>
<protein>
    <submittedName>
        <fullName evidence="8 9">Pentatricopeptide repeat-containing protein At3g24000, mitochondrial</fullName>
    </submittedName>
</protein>
<dbReference type="SUPFAM" id="SSF48452">
    <property type="entry name" value="TPR-like"/>
    <property type="match status" value="1"/>
</dbReference>
<evidence type="ECO:0000259" key="4">
    <source>
        <dbReference type="Pfam" id="PF14432"/>
    </source>
</evidence>
<feature type="repeat" description="PPR" evidence="3">
    <location>
        <begin position="173"/>
        <end position="207"/>
    </location>
</feature>
<feature type="repeat" description="PPR" evidence="3">
    <location>
        <begin position="375"/>
        <end position="409"/>
    </location>
</feature>
<dbReference type="GO" id="GO:0008270">
    <property type="term" value="F:zinc ion binding"/>
    <property type="evidence" value="ECO:0007669"/>
    <property type="project" value="InterPro"/>
</dbReference>